<reference evidence="2" key="1">
    <citation type="submission" date="2021-02" db="EMBL/GenBank/DDBJ databases">
        <authorList>
            <person name="Nowell W R."/>
        </authorList>
    </citation>
    <scope>NUCLEOTIDE SEQUENCE</scope>
</reference>
<protein>
    <submittedName>
        <fullName evidence="2">Uncharacterized protein</fullName>
    </submittedName>
</protein>
<evidence type="ECO:0000313" key="2">
    <source>
        <dbReference type="EMBL" id="CAF4236724.1"/>
    </source>
</evidence>
<accession>A0A820DTR8</accession>
<evidence type="ECO:0000256" key="1">
    <source>
        <dbReference type="SAM" id="MobiDB-lite"/>
    </source>
</evidence>
<evidence type="ECO:0000313" key="3">
    <source>
        <dbReference type="Proteomes" id="UP000663836"/>
    </source>
</evidence>
<organism evidence="2 3">
    <name type="scientific">Rotaria sordida</name>
    <dbReference type="NCBI Taxonomy" id="392033"/>
    <lineage>
        <taxon>Eukaryota</taxon>
        <taxon>Metazoa</taxon>
        <taxon>Spiralia</taxon>
        <taxon>Gnathifera</taxon>
        <taxon>Rotifera</taxon>
        <taxon>Eurotatoria</taxon>
        <taxon>Bdelloidea</taxon>
        <taxon>Philodinida</taxon>
        <taxon>Philodinidae</taxon>
        <taxon>Rotaria</taxon>
    </lineage>
</organism>
<proteinExistence type="predicted"/>
<dbReference type="Proteomes" id="UP000663836">
    <property type="component" value="Unassembled WGS sequence"/>
</dbReference>
<feature type="region of interest" description="Disordered" evidence="1">
    <location>
        <begin position="1"/>
        <end position="28"/>
    </location>
</feature>
<sequence length="28" mass="3080">TLTSLMSLNTNNNNRTNNPLSHSNTSFS</sequence>
<name>A0A820DTR8_9BILA</name>
<gene>
    <name evidence="2" type="ORF">JBS370_LOCUS38129</name>
</gene>
<dbReference type="AlphaFoldDB" id="A0A820DTR8"/>
<dbReference type="EMBL" id="CAJOBD010019763">
    <property type="protein sequence ID" value="CAF4236724.1"/>
    <property type="molecule type" value="Genomic_DNA"/>
</dbReference>
<feature type="non-terminal residue" evidence="2">
    <location>
        <position position="1"/>
    </location>
</feature>
<comment type="caution">
    <text evidence="2">The sequence shown here is derived from an EMBL/GenBank/DDBJ whole genome shotgun (WGS) entry which is preliminary data.</text>
</comment>